<name>A0AAD7EWK3_9AGAR</name>
<protein>
    <submittedName>
        <fullName evidence="1">Uncharacterized protein</fullName>
    </submittedName>
</protein>
<comment type="caution">
    <text evidence="1">The sequence shown here is derived from an EMBL/GenBank/DDBJ whole genome shotgun (WGS) entry which is preliminary data.</text>
</comment>
<keyword evidence="2" id="KW-1185">Reference proteome</keyword>
<proteinExistence type="predicted"/>
<evidence type="ECO:0000313" key="1">
    <source>
        <dbReference type="EMBL" id="KAJ7352065.1"/>
    </source>
</evidence>
<dbReference type="AlphaFoldDB" id="A0AAD7EWK3"/>
<sequence length="200" mass="22567">MDILAHPLHRTGVPCFCDGCREWRLLANSWGTQWHRCVYLLRPTWTHPRYQVLYHGTTVANARLILEHGVSLPQERNTLSPGQFSYHDRPEKAAEYAQTRTGEPQVIVLGSSILMTQAARGFCIISYRDLRAPEFSMINSGRDATSIFPPEVFMQLQLVAPWGYSQRPKNIHELRAAAAAMISGVDMITGPMMRGANGMR</sequence>
<dbReference type="EMBL" id="JARIHO010000012">
    <property type="protein sequence ID" value="KAJ7352065.1"/>
    <property type="molecule type" value="Genomic_DNA"/>
</dbReference>
<organism evidence="1 2">
    <name type="scientific">Mycena albidolilacea</name>
    <dbReference type="NCBI Taxonomy" id="1033008"/>
    <lineage>
        <taxon>Eukaryota</taxon>
        <taxon>Fungi</taxon>
        <taxon>Dikarya</taxon>
        <taxon>Basidiomycota</taxon>
        <taxon>Agaricomycotina</taxon>
        <taxon>Agaricomycetes</taxon>
        <taxon>Agaricomycetidae</taxon>
        <taxon>Agaricales</taxon>
        <taxon>Marasmiineae</taxon>
        <taxon>Mycenaceae</taxon>
        <taxon>Mycena</taxon>
    </lineage>
</organism>
<reference evidence="1" key="1">
    <citation type="submission" date="2023-03" db="EMBL/GenBank/DDBJ databases">
        <title>Massive genome expansion in bonnet fungi (Mycena s.s.) driven by repeated elements and novel gene families across ecological guilds.</title>
        <authorList>
            <consortium name="Lawrence Berkeley National Laboratory"/>
            <person name="Harder C.B."/>
            <person name="Miyauchi S."/>
            <person name="Viragh M."/>
            <person name="Kuo A."/>
            <person name="Thoen E."/>
            <person name="Andreopoulos B."/>
            <person name="Lu D."/>
            <person name="Skrede I."/>
            <person name="Drula E."/>
            <person name="Henrissat B."/>
            <person name="Morin E."/>
            <person name="Kohler A."/>
            <person name="Barry K."/>
            <person name="LaButti K."/>
            <person name="Morin E."/>
            <person name="Salamov A."/>
            <person name="Lipzen A."/>
            <person name="Mereny Z."/>
            <person name="Hegedus B."/>
            <person name="Baldrian P."/>
            <person name="Stursova M."/>
            <person name="Weitz H."/>
            <person name="Taylor A."/>
            <person name="Grigoriev I.V."/>
            <person name="Nagy L.G."/>
            <person name="Martin F."/>
            <person name="Kauserud H."/>
        </authorList>
    </citation>
    <scope>NUCLEOTIDE SEQUENCE</scope>
    <source>
        <strain evidence="1">CBHHK002</strain>
    </source>
</reference>
<evidence type="ECO:0000313" key="2">
    <source>
        <dbReference type="Proteomes" id="UP001218218"/>
    </source>
</evidence>
<gene>
    <name evidence="1" type="ORF">DFH08DRAFT_990101</name>
</gene>
<dbReference type="Proteomes" id="UP001218218">
    <property type="component" value="Unassembled WGS sequence"/>
</dbReference>
<accession>A0AAD7EWK3</accession>